<dbReference type="EMBL" id="LT981265">
    <property type="protein sequence ID" value="SPC33922.1"/>
    <property type="molecule type" value="Genomic_DNA"/>
</dbReference>
<dbReference type="InterPro" id="IPR013815">
    <property type="entry name" value="ATP_grasp_subdomain_1"/>
</dbReference>
<dbReference type="AlphaFoldDB" id="A0A2K5AQJ1"/>
<dbReference type="GO" id="GO:0006104">
    <property type="term" value="P:succinyl-CoA metabolic process"/>
    <property type="evidence" value="ECO:0007669"/>
    <property type="project" value="TreeGrafter"/>
</dbReference>
<dbReference type="EC" id="6.2.1.5" evidence="7"/>
<evidence type="ECO:0000256" key="1">
    <source>
        <dbReference type="ARBA" id="ARBA00022598"/>
    </source>
</evidence>
<dbReference type="InterPro" id="IPR011761">
    <property type="entry name" value="ATP-grasp"/>
</dbReference>
<dbReference type="PROSITE" id="PS01217">
    <property type="entry name" value="SUCCINYL_COA_LIG_3"/>
    <property type="match status" value="1"/>
</dbReference>
<dbReference type="Pfam" id="PF00549">
    <property type="entry name" value="Ligase_CoA"/>
    <property type="match status" value="1"/>
</dbReference>
<keyword evidence="4" id="KW-0460">Magnesium</keyword>
<dbReference type="Pfam" id="PF08442">
    <property type="entry name" value="ATP-grasp_2"/>
    <property type="match status" value="1"/>
</dbReference>
<evidence type="ECO:0000313" key="8">
    <source>
        <dbReference type="Proteomes" id="UP000236248"/>
    </source>
</evidence>
<reference evidence="8" key="1">
    <citation type="submission" date="2018-01" db="EMBL/GenBank/DDBJ databases">
        <authorList>
            <person name="Kerou L M."/>
        </authorList>
    </citation>
    <scope>NUCLEOTIDE SEQUENCE [LARGE SCALE GENOMIC DNA]</scope>
    <source>
        <strain evidence="8">SCU2</strain>
    </source>
</reference>
<dbReference type="Gene3D" id="3.30.470.20">
    <property type="entry name" value="ATP-grasp fold, B domain"/>
    <property type="match status" value="1"/>
</dbReference>
<dbReference type="PANTHER" id="PTHR11815:SF10">
    <property type="entry name" value="SUCCINATE--COA LIGASE [GDP-FORMING] SUBUNIT BETA, MITOCHONDRIAL"/>
    <property type="match status" value="1"/>
</dbReference>
<dbReference type="GO" id="GO:0046872">
    <property type="term" value="F:metal ion binding"/>
    <property type="evidence" value="ECO:0007669"/>
    <property type="project" value="UniProtKB-KW"/>
</dbReference>
<dbReference type="KEGG" id="ncv:NCAV_0741"/>
<sequence>MVYVRLLEYQAKMLFKDYGIPVPRGYLATNLEEARQYARELGFPLVLKAQVRVGGRGKAGVVKICRDPNSFDDVFKEMMGKSVQGEVVKSILLEEFMPHNKELYLSIFLDRSKRSYAIIASPEGGVEIESVSNKVVHTLDIDDSNNNSSLLHDIAAYMGFNEDGNALVDIASRLIKLVDEKEAELAEINPMAVRDDGSIIALDAKVIVDDNALFRHEELRVFEEQSIEVEARRSGFSLVELDGNIAVVGNGAGLVMSTIDMLSDADGRAACFLDVGGSATLENIYKALTLVSRLSSVKAILVNLYGGIVDTSIVAKAIVSAYKDNIIQVPVFARIAGRNADIARDMLKGTKAVMFESVEEAIDNAVRAVKDVNNNNARNR</sequence>
<dbReference type="InterPro" id="IPR013650">
    <property type="entry name" value="ATP-grasp_succ-CoA_synth-type"/>
</dbReference>
<evidence type="ECO:0000256" key="5">
    <source>
        <dbReference type="PROSITE-ProRule" id="PRU00409"/>
    </source>
</evidence>
<dbReference type="InterPro" id="IPR005809">
    <property type="entry name" value="Succ_CoA_ligase-like_bsu"/>
</dbReference>
<dbReference type="InterPro" id="IPR016102">
    <property type="entry name" value="Succinyl-CoA_synth-like"/>
</dbReference>
<evidence type="ECO:0000256" key="4">
    <source>
        <dbReference type="ARBA" id="ARBA00022842"/>
    </source>
</evidence>
<keyword evidence="8" id="KW-1185">Reference proteome</keyword>
<gene>
    <name evidence="7" type="primary">sucC</name>
    <name evidence="7" type="ORF">NCAV_0741</name>
</gene>
<dbReference type="PANTHER" id="PTHR11815">
    <property type="entry name" value="SUCCINYL-COA SYNTHETASE BETA CHAIN"/>
    <property type="match status" value="1"/>
</dbReference>
<dbReference type="InterPro" id="IPR005811">
    <property type="entry name" value="SUCC_ACL_C"/>
</dbReference>
<feature type="domain" description="ATP-grasp" evidence="6">
    <location>
        <begin position="12"/>
        <end position="247"/>
    </location>
</feature>
<evidence type="ECO:0000259" key="6">
    <source>
        <dbReference type="PROSITE" id="PS50975"/>
    </source>
</evidence>
<evidence type="ECO:0000256" key="3">
    <source>
        <dbReference type="ARBA" id="ARBA00022741"/>
    </source>
</evidence>
<evidence type="ECO:0000313" key="7">
    <source>
        <dbReference type="EMBL" id="SPC33922.1"/>
    </source>
</evidence>
<dbReference type="InterPro" id="IPR017866">
    <property type="entry name" value="Succ-CoA_synthase_bsu_CS"/>
</dbReference>
<keyword evidence="3 5" id="KW-0547">Nucleotide-binding</keyword>
<dbReference type="PROSITE" id="PS50975">
    <property type="entry name" value="ATP_GRASP"/>
    <property type="match status" value="1"/>
</dbReference>
<dbReference type="GO" id="GO:0006099">
    <property type="term" value="P:tricarboxylic acid cycle"/>
    <property type="evidence" value="ECO:0007669"/>
    <property type="project" value="InterPro"/>
</dbReference>
<dbReference type="GeneID" id="41594806"/>
<name>A0A2K5AQJ1_9ARCH</name>
<keyword evidence="1 7" id="KW-0436">Ligase</keyword>
<proteinExistence type="predicted"/>
<dbReference type="GO" id="GO:0004775">
    <property type="term" value="F:succinate-CoA ligase (ADP-forming) activity"/>
    <property type="evidence" value="ECO:0007669"/>
    <property type="project" value="UniProtKB-EC"/>
</dbReference>
<protein>
    <submittedName>
        <fullName evidence="7">Succinyl-CoA ligase (ADP-forming) beta subunit</fullName>
        <ecNumber evidence="7">6.2.1.5</ecNumber>
    </submittedName>
</protein>
<dbReference type="SUPFAM" id="SSF56059">
    <property type="entry name" value="Glutathione synthetase ATP-binding domain-like"/>
    <property type="match status" value="1"/>
</dbReference>
<dbReference type="GO" id="GO:0005524">
    <property type="term" value="F:ATP binding"/>
    <property type="evidence" value="ECO:0007669"/>
    <property type="project" value="UniProtKB-UniRule"/>
</dbReference>
<evidence type="ECO:0000256" key="2">
    <source>
        <dbReference type="ARBA" id="ARBA00022723"/>
    </source>
</evidence>
<dbReference type="SUPFAM" id="SSF52210">
    <property type="entry name" value="Succinyl-CoA synthetase domains"/>
    <property type="match status" value="1"/>
</dbReference>
<dbReference type="PIRSF" id="PIRSF001554">
    <property type="entry name" value="SucCS_beta"/>
    <property type="match status" value="1"/>
</dbReference>
<organism evidence="7 8">
    <name type="scientific">Candidatus Nitrosocaldus cavascurensis</name>
    <dbReference type="NCBI Taxonomy" id="2058097"/>
    <lineage>
        <taxon>Archaea</taxon>
        <taxon>Nitrososphaerota</taxon>
        <taxon>Nitrososphaeria</taxon>
        <taxon>Candidatus Nitrosocaldales</taxon>
        <taxon>Candidatus Nitrosocaldaceae</taxon>
        <taxon>Candidatus Nitrosocaldus</taxon>
    </lineage>
</organism>
<dbReference type="GO" id="GO:0042709">
    <property type="term" value="C:succinate-CoA ligase complex"/>
    <property type="evidence" value="ECO:0007669"/>
    <property type="project" value="TreeGrafter"/>
</dbReference>
<dbReference type="Gene3D" id="3.40.50.261">
    <property type="entry name" value="Succinyl-CoA synthetase domains"/>
    <property type="match status" value="1"/>
</dbReference>
<accession>A0A2K5AQJ1</accession>
<dbReference type="RefSeq" id="WP_197706716.1">
    <property type="nucleotide sequence ID" value="NZ_LT981265.1"/>
</dbReference>
<keyword evidence="5" id="KW-0067">ATP-binding</keyword>
<dbReference type="Gene3D" id="3.30.1490.20">
    <property type="entry name" value="ATP-grasp fold, A domain"/>
    <property type="match status" value="1"/>
</dbReference>
<keyword evidence="2" id="KW-0479">Metal-binding</keyword>
<dbReference type="Proteomes" id="UP000236248">
    <property type="component" value="Chromosome NCAV"/>
</dbReference>